<protein>
    <submittedName>
        <fullName evidence="1">Uncharacterized protein</fullName>
    </submittedName>
</protein>
<accession>A0A2A6BKT5</accession>
<dbReference type="AlphaFoldDB" id="A0A2A6BKT5"/>
<sequence>MMFYAGLMCIVGEKEIERDDVAVYPMPRSRPGHSVTDDKMATGHTNASAHSLIGHHSEPFISSPAEFYLRPILKCSKPEELKDIGGRACPDKVFPQLDKLYGKCKDPKCTYTFKSSTIEFLTEGTTPNKTFAFDMELGKDGLVEESCSCFGRNTCVRYG</sequence>
<reference evidence="2" key="1">
    <citation type="journal article" date="2008" name="Nat. Genet.">
        <title>The Pristionchus pacificus genome provides a unique perspective on nematode lifestyle and parasitism.</title>
        <authorList>
            <person name="Dieterich C."/>
            <person name="Clifton S.W."/>
            <person name="Schuster L.N."/>
            <person name="Chinwalla A."/>
            <person name="Delehaunty K."/>
            <person name="Dinkelacker I."/>
            <person name="Fulton L."/>
            <person name="Fulton R."/>
            <person name="Godfrey J."/>
            <person name="Minx P."/>
            <person name="Mitreva M."/>
            <person name="Roeseler W."/>
            <person name="Tian H."/>
            <person name="Witte H."/>
            <person name="Yang S.P."/>
            <person name="Wilson R.K."/>
            <person name="Sommer R.J."/>
        </authorList>
    </citation>
    <scope>NUCLEOTIDE SEQUENCE [LARGE SCALE GENOMIC DNA]</scope>
    <source>
        <strain evidence="2">PS312</strain>
    </source>
</reference>
<organism evidence="1 2">
    <name type="scientific">Pristionchus pacificus</name>
    <name type="common">Parasitic nematode worm</name>
    <dbReference type="NCBI Taxonomy" id="54126"/>
    <lineage>
        <taxon>Eukaryota</taxon>
        <taxon>Metazoa</taxon>
        <taxon>Ecdysozoa</taxon>
        <taxon>Nematoda</taxon>
        <taxon>Chromadorea</taxon>
        <taxon>Rhabditida</taxon>
        <taxon>Rhabditina</taxon>
        <taxon>Diplogasteromorpha</taxon>
        <taxon>Diplogasteroidea</taxon>
        <taxon>Neodiplogasteridae</taxon>
        <taxon>Pristionchus</taxon>
    </lineage>
</organism>
<gene>
    <name evidence="1" type="primary">WBGene00115598</name>
</gene>
<keyword evidence="2" id="KW-1185">Reference proteome</keyword>
<dbReference type="EnsemblMetazoa" id="PPA26044.1">
    <property type="protein sequence ID" value="PPA26044.1"/>
    <property type="gene ID" value="WBGene00115598"/>
</dbReference>
<evidence type="ECO:0000313" key="2">
    <source>
        <dbReference type="Proteomes" id="UP000005239"/>
    </source>
</evidence>
<accession>A0A8R1YGE3</accession>
<proteinExistence type="predicted"/>
<dbReference type="Proteomes" id="UP000005239">
    <property type="component" value="Unassembled WGS sequence"/>
</dbReference>
<evidence type="ECO:0000313" key="1">
    <source>
        <dbReference type="EnsemblMetazoa" id="PPA26044.1"/>
    </source>
</evidence>
<reference evidence="1" key="2">
    <citation type="submission" date="2022-06" db="UniProtKB">
        <authorList>
            <consortium name="EnsemblMetazoa"/>
        </authorList>
    </citation>
    <scope>IDENTIFICATION</scope>
    <source>
        <strain evidence="1">PS312</strain>
    </source>
</reference>
<name>A0A2A6BKT5_PRIPA</name>